<organism evidence="3 4">
    <name type="scientific">Parapusillimonas granuli</name>
    <dbReference type="NCBI Taxonomy" id="380911"/>
    <lineage>
        <taxon>Bacteria</taxon>
        <taxon>Pseudomonadati</taxon>
        <taxon>Pseudomonadota</taxon>
        <taxon>Betaproteobacteria</taxon>
        <taxon>Burkholderiales</taxon>
        <taxon>Alcaligenaceae</taxon>
        <taxon>Parapusillimonas</taxon>
    </lineage>
</organism>
<keyword evidence="4" id="KW-1185">Reference proteome</keyword>
<dbReference type="Gene3D" id="3.40.50.10610">
    <property type="entry name" value="ABC-type transport auxiliary lipoprotein component"/>
    <property type="match status" value="1"/>
</dbReference>
<dbReference type="InterPro" id="IPR005586">
    <property type="entry name" value="ABC_trans_aux"/>
</dbReference>
<sequence>MHGAKFLLIPLMAVALAGCASSPASHYYTLMPPAASKRDAAPASQASPPPGYVIDVQPVSVPEQLDRLQIVLNDTATTQVVILNNYLWASPLSQELRNALSDDLSGRLGVIDVSSSGPGGDAPSWKVALAVQRFESVYGRYALLDATWQLVPVNLKDGRKVLCRASARVPVEREGVSALVSAHQEALRRLSAVIAEQLRGGKAPAEGDGVELRGCSGL</sequence>
<keyword evidence="1" id="KW-0732">Signal</keyword>
<name>A0A853FY49_9BURK</name>
<feature type="chain" id="PRO_5032923856" evidence="1">
    <location>
        <begin position="27"/>
        <end position="218"/>
    </location>
</feature>
<evidence type="ECO:0000313" key="3">
    <source>
        <dbReference type="EMBL" id="NYT50965.1"/>
    </source>
</evidence>
<feature type="domain" description="ABC-type transport auxiliary lipoprotein component" evidence="2">
    <location>
        <begin position="40"/>
        <end position="195"/>
    </location>
</feature>
<dbReference type="AlphaFoldDB" id="A0A853FY49"/>
<dbReference type="EMBL" id="JACCEM010000009">
    <property type="protein sequence ID" value="NYT50965.1"/>
    <property type="molecule type" value="Genomic_DNA"/>
</dbReference>
<protein>
    <submittedName>
        <fullName evidence="3">Membrane integrity-associated transporter subunit PqiC</fullName>
    </submittedName>
</protein>
<reference evidence="3 4" key="1">
    <citation type="submission" date="2020-07" db="EMBL/GenBank/DDBJ databases">
        <title>Taxonomic revisions and descriptions of new bacterial species based on genomic comparisons in the high-G+C-content subgroup of the family Alcaligenaceae.</title>
        <authorList>
            <person name="Szabo A."/>
            <person name="Felfoldi T."/>
        </authorList>
    </citation>
    <scope>NUCLEOTIDE SEQUENCE [LARGE SCALE GENOMIC DNA]</scope>
    <source>
        <strain evidence="3 4">LMG 24012</strain>
    </source>
</reference>
<feature type="signal peptide" evidence="1">
    <location>
        <begin position="1"/>
        <end position="26"/>
    </location>
</feature>
<dbReference type="PROSITE" id="PS51257">
    <property type="entry name" value="PROKAR_LIPOPROTEIN"/>
    <property type="match status" value="1"/>
</dbReference>
<evidence type="ECO:0000313" key="4">
    <source>
        <dbReference type="Proteomes" id="UP000559809"/>
    </source>
</evidence>
<dbReference type="Pfam" id="PF03886">
    <property type="entry name" value="ABC_trans_aux"/>
    <property type="match status" value="1"/>
</dbReference>
<evidence type="ECO:0000259" key="2">
    <source>
        <dbReference type="Pfam" id="PF03886"/>
    </source>
</evidence>
<evidence type="ECO:0000256" key="1">
    <source>
        <dbReference type="SAM" id="SignalP"/>
    </source>
</evidence>
<dbReference type="RefSeq" id="WP_180157411.1">
    <property type="nucleotide sequence ID" value="NZ_JACCEM010000009.1"/>
</dbReference>
<gene>
    <name evidence="3" type="ORF">H0A72_16760</name>
</gene>
<comment type="caution">
    <text evidence="3">The sequence shown here is derived from an EMBL/GenBank/DDBJ whole genome shotgun (WGS) entry which is preliminary data.</text>
</comment>
<accession>A0A853FY49</accession>
<proteinExistence type="predicted"/>
<dbReference type="Proteomes" id="UP000559809">
    <property type="component" value="Unassembled WGS sequence"/>
</dbReference>
<dbReference type="SUPFAM" id="SSF159594">
    <property type="entry name" value="XCC0632-like"/>
    <property type="match status" value="1"/>
</dbReference>